<dbReference type="RefSeq" id="WP_087816226.1">
    <property type="nucleotide sequence ID" value="NZ_CBCPKE010000016.1"/>
</dbReference>
<comment type="caution">
    <text evidence="1">The sequence shown here is derived from an EMBL/GenBank/DDBJ whole genome shotgun (WGS) entry which is preliminary data.</text>
</comment>
<evidence type="ECO:0000313" key="1">
    <source>
        <dbReference type="EMBL" id="OVZ85531.1"/>
    </source>
</evidence>
<reference evidence="1 2" key="1">
    <citation type="submission" date="2017-05" db="EMBL/GenBank/DDBJ databases">
        <title>Whole genome sequencing of Yersinia kristensenii.</title>
        <authorList>
            <person name="Campioni F."/>
        </authorList>
    </citation>
    <scope>NUCLEOTIDE SEQUENCE [LARGE SCALE GENOMIC DNA]</scope>
    <source>
        <strain evidence="1 2">CFSAN060536</strain>
    </source>
</reference>
<gene>
    <name evidence="1" type="ORF">CBW57_14305</name>
</gene>
<dbReference type="EMBL" id="NHOI01000019">
    <property type="protein sequence ID" value="OVZ85531.1"/>
    <property type="molecule type" value="Genomic_DNA"/>
</dbReference>
<sequence length="65" mass="7646">MASGLREFKVECVVSDSVLFKPKIYAHSYTDAWNKLKQKEKINGKEAIQRSVRELKQRYLSEIEK</sequence>
<organism evidence="1 2">
    <name type="scientific">Yersinia intermedia</name>
    <dbReference type="NCBI Taxonomy" id="631"/>
    <lineage>
        <taxon>Bacteria</taxon>
        <taxon>Pseudomonadati</taxon>
        <taxon>Pseudomonadota</taxon>
        <taxon>Gammaproteobacteria</taxon>
        <taxon>Enterobacterales</taxon>
        <taxon>Yersiniaceae</taxon>
        <taxon>Yersinia</taxon>
    </lineage>
</organism>
<protein>
    <submittedName>
        <fullName evidence="1">Uncharacterized protein</fullName>
    </submittedName>
</protein>
<name>A0A208ZYG6_YERIN</name>
<accession>A0A208ZYG6</accession>
<dbReference type="Proteomes" id="UP000196440">
    <property type="component" value="Unassembled WGS sequence"/>
</dbReference>
<evidence type="ECO:0000313" key="2">
    <source>
        <dbReference type="Proteomes" id="UP000196440"/>
    </source>
</evidence>
<proteinExistence type="predicted"/>
<dbReference type="AlphaFoldDB" id="A0A208ZYG6"/>